<dbReference type="Pfam" id="PF00440">
    <property type="entry name" value="TetR_N"/>
    <property type="match status" value="1"/>
</dbReference>
<keyword evidence="1 2" id="KW-0238">DNA-binding</keyword>
<dbReference type="Proteomes" id="UP001620295">
    <property type="component" value="Unassembled WGS sequence"/>
</dbReference>
<name>A0ABW8LPL8_9ACTN</name>
<gene>
    <name evidence="4" type="ORF">ACI2L5_23000</name>
</gene>
<dbReference type="InterPro" id="IPR009057">
    <property type="entry name" value="Homeodomain-like_sf"/>
</dbReference>
<protein>
    <submittedName>
        <fullName evidence="4">TetR/AcrR family transcriptional regulator</fullName>
    </submittedName>
</protein>
<dbReference type="Gene3D" id="1.10.357.10">
    <property type="entry name" value="Tetracycline Repressor, domain 2"/>
    <property type="match status" value="1"/>
</dbReference>
<evidence type="ECO:0000259" key="3">
    <source>
        <dbReference type="PROSITE" id="PS50977"/>
    </source>
</evidence>
<dbReference type="PANTHER" id="PTHR30055">
    <property type="entry name" value="HTH-TYPE TRANSCRIPTIONAL REGULATOR RUTR"/>
    <property type="match status" value="1"/>
</dbReference>
<evidence type="ECO:0000256" key="2">
    <source>
        <dbReference type="PROSITE-ProRule" id="PRU00335"/>
    </source>
</evidence>
<reference evidence="4 5" key="1">
    <citation type="submission" date="2024-11" db="EMBL/GenBank/DDBJ databases">
        <title>The Natural Products Discovery Center: Release of the First 8490 Sequenced Strains for Exploring Actinobacteria Biosynthetic Diversity.</title>
        <authorList>
            <person name="Kalkreuter E."/>
            <person name="Kautsar S.A."/>
            <person name="Yang D."/>
            <person name="Bader C.D."/>
            <person name="Teijaro C.N."/>
            <person name="Fluegel L."/>
            <person name="Davis C.M."/>
            <person name="Simpson J.R."/>
            <person name="Lauterbach L."/>
            <person name="Steele A.D."/>
            <person name="Gui C."/>
            <person name="Meng S."/>
            <person name="Li G."/>
            <person name="Viehrig K."/>
            <person name="Ye F."/>
            <person name="Su P."/>
            <person name="Kiefer A.F."/>
            <person name="Nichols A."/>
            <person name="Cepeda A.J."/>
            <person name="Yan W."/>
            <person name="Fan B."/>
            <person name="Jiang Y."/>
            <person name="Adhikari A."/>
            <person name="Zheng C.-J."/>
            <person name="Schuster L."/>
            <person name="Cowan T.M."/>
            <person name="Smanski M.J."/>
            <person name="Chevrette M.G."/>
            <person name="De Carvalho L.P.S."/>
            <person name="Shen B."/>
        </authorList>
    </citation>
    <scope>NUCLEOTIDE SEQUENCE [LARGE SCALE GENOMIC DNA]</scope>
    <source>
        <strain evidence="4 5">NPDC020863</strain>
    </source>
</reference>
<dbReference type="PROSITE" id="PS50977">
    <property type="entry name" value="HTH_TETR_2"/>
    <property type="match status" value="1"/>
</dbReference>
<dbReference type="EMBL" id="JBJDQH010000007">
    <property type="protein sequence ID" value="MFK4267779.1"/>
    <property type="molecule type" value="Genomic_DNA"/>
</dbReference>
<accession>A0ABW8LPL8</accession>
<dbReference type="InterPro" id="IPR036271">
    <property type="entry name" value="Tet_transcr_reg_TetR-rel_C_sf"/>
</dbReference>
<dbReference type="SUPFAM" id="SSF48498">
    <property type="entry name" value="Tetracyclin repressor-like, C-terminal domain"/>
    <property type="match status" value="1"/>
</dbReference>
<comment type="caution">
    <text evidence="4">The sequence shown here is derived from an EMBL/GenBank/DDBJ whole genome shotgun (WGS) entry which is preliminary data.</text>
</comment>
<organism evidence="4 5">
    <name type="scientific">Streptomyces milbemycinicus</name>
    <dbReference type="NCBI Taxonomy" id="476552"/>
    <lineage>
        <taxon>Bacteria</taxon>
        <taxon>Bacillati</taxon>
        <taxon>Actinomycetota</taxon>
        <taxon>Actinomycetes</taxon>
        <taxon>Kitasatosporales</taxon>
        <taxon>Streptomycetaceae</taxon>
        <taxon>Streptomyces</taxon>
    </lineage>
</organism>
<dbReference type="PANTHER" id="PTHR30055:SF146">
    <property type="entry name" value="HTH-TYPE TRANSCRIPTIONAL DUAL REGULATOR CECR"/>
    <property type="match status" value="1"/>
</dbReference>
<feature type="domain" description="HTH tetR-type" evidence="3">
    <location>
        <begin position="14"/>
        <end position="74"/>
    </location>
</feature>
<dbReference type="PRINTS" id="PR00455">
    <property type="entry name" value="HTHTETR"/>
</dbReference>
<evidence type="ECO:0000313" key="4">
    <source>
        <dbReference type="EMBL" id="MFK4267779.1"/>
    </source>
</evidence>
<sequence length="219" mass="23674">MRVPAARTAARGRIDKRQAILEAAFTVFARRGYAQACVQDIADEAGVAKPTVYNHLGDKENLFRHAMEAAADAVMKENLAVVERLRTPGDDLRATLEDVAYRMLKVCCGERSRALRSLTYSQVAAFPELIETVQGRTSIGLGEAVADRLARLSLSGRLRQCDPGRAAEQFLALLTGPMEARSRLGTREVSAAETRAVANAAVDTFLRAYAAEAADPGLP</sequence>
<dbReference type="Pfam" id="PF14246">
    <property type="entry name" value="TetR_C_7"/>
    <property type="match status" value="1"/>
</dbReference>
<feature type="DNA-binding region" description="H-T-H motif" evidence="2">
    <location>
        <begin position="37"/>
        <end position="56"/>
    </location>
</feature>
<proteinExistence type="predicted"/>
<dbReference type="InterPro" id="IPR039536">
    <property type="entry name" value="TetR_C_Proteobacteria"/>
</dbReference>
<dbReference type="RefSeq" id="WP_358635336.1">
    <property type="nucleotide sequence ID" value="NZ_JBFACG010000002.1"/>
</dbReference>
<dbReference type="SUPFAM" id="SSF46689">
    <property type="entry name" value="Homeodomain-like"/>
    <property type="match status" value="1"/>
</dbReference>
<keyword evidence="5" id="KW-1185">Reference proteome</keyword>
<evidence type="ECO:0000313" key="5">
    <source>
        <dbReference type="Proteomes" id="UP001620295"/>
    </source>
</evidence>
<evidence type="ECO:0000256" key="1">
    <source>
        <dbReference type="ARBA" id="ARBA00023125"/>
    </source>
</evidence>
<dbReference type="InterPro" id="IPR050109">
    <property type="entry name" value="HTH-type_TetR-like_transc_reg"/>
</dbReference>
<dbReference type="InterPro" id="IPR001647">
    <property type="entry name" value="HTH_TetR"/>
</dbReference>
<dbReference type="Gene3D" id="1.10.10.60">
    <property type="entry name" value="Homeodomain-like"/>
    <property type="match status" value="1"/>
</dbReference>